<comment type="caution">
    <text evidence="1">The sequence shown here is derived from an EMBL/GenBank/DDBJ whole genome shotgun (WGS) entry which is preliminary data.</text>
</comment>
<reference evidence="1 2" key="1">
    <citation type="submission" date="2015-07" db="EMBL/GenBank/DDBJ databases">
        <title>Comparative genomics of the Sigatoka disease complex on banana suggests a link between parallel evolutionary changes in Pseudocercospora fijiensis and Pseudocercospora eumusae and increased virulence on the banana host.</title>
        <authorList>
            <person name="Chang T.-C."/>
            <person name="Salvucci A."/>
            <person name="Crous P.W."/>
            <person name="Stergiopoulos I."/>
        </authorList>
    </citation>
    <scope>NUCLEOTIDE SEQUENCE [LARGE SCALE GENOMIC DNA]</scope>
    <source>
        <strain evidence="1 2">CBS 116634</strain>
    </source>
</reference>
<keyword evidence="2" id="KW-1185">Reference proteome</keyword>
<name>A0A139I7E4_9PEZI</name>
<organism evidence="1 2">
    <name type="scientific">Pseudocercospora musae</name>
    <dbReference type="NCBI Taxonomy" id="113226"/>
    <lineage>
        <taxon>Eukaryota</taxon>
        <taxon>Fungi</taxon>
        <taxon>Dikarya</taxon>
        <taxon>Ascomycota</taxon>
        <taxon>Pezizomycotina</taxon>
        <taxon>Dothideomycetes</taxon>
        <taxon>Dothideomycetidae</taxon>
        <taxon>Mycosphaerellales</taxon>
        <taxon>Mycosphaerellaceae</taxon>
        <taxon>Pseudocercospora</taxon>
    </lineage>
</organism>
<evidence type="ECO:0000313" key="2">
    <source>
        <dbReference type="Proteomes" id="UP000073492"/>
    </source>
</evidence>
<dbReference type="AlphaFoldDB" id="A0A139I7E4"/>
<proteinExistence type="predicted"/>
<protein>
    <submittedName>
        <fullName evidence="1">Uncharacterized protein</fullName>
    </submittedName>
</protein>
<dbReference type="Proteomes" id="UP000073492">
    <property type="component" value="Unassembled WGS sequence"/>
</dbReference>
<sequence length="78" mass="8467">MPCPPSQARVLPTEPVVDDILDMQGTTKRGLLQTKAEKEWQQPAASSQLNELMPSWPSPLSSVQCPIACQCAGTRCLT</sequence>
<dbReference type="EMBL" id="LFZO01000249">
    <property type="protein sequence ID" value="KXT10616.1"/>
    <property type="molecule type" value="Genomic_DNA"/>
</dbReference>
<accession>A0A139I7E4</accession>
<gene>
    <name evidence="1" type="ORF">AC579_6633</name>
</gene>
<evidence type="ECO:0000313" key="1">
    <source>
        <dbReference type="EMBL" id="KXT10616.1"/>
    </source>
</evidence>